<evidence type="ECO:0000256" key="1">
    <source>
        <dbReference type="SAM" id="Phobius"/>
    </source>
</evidence>
<organism evidence="3 4">
    <name type="scientific">Candidatus Magnetominusculus xianensis</name>
    <dbReference type="NCBI Taxonomy" id="1748249"/>
    <lineage>
        <taxon>Bacteria</taxon>
        <taxon>Pseudomonadati</taxon>
        <taxon>Nitrospirota</taxon>
        <taxon>Nitrospiria</taxon>
        <taxon>Nitrospirales</taxon>
        <taxon>Nitrospiraceae</taxon>
        <taxon>Candidatus Magnetominusculus</taxon>
    </lineage>
</organism>
<evidence type="ECO:0000259" key="2">
    <source>
        <dbReference type="Pfam" id="PF19124"/>
    </source>
</evidence>
<proteinExistence type="predicted"/>
<dbReference type="InterPro" id="IPR043831">
    <property type="entry name" value="DUF5808"/>
</dbReference>
<feature type="domain" description="DUF5808" evidence="2">
    <location>
        <begin position="27"/>
        <end position="52"/>
    </location>
</feature>
<keyword evidence="4" id="KW-1185">Reference proteome</keyword>
<comment type="caution">
    <text evidence="3">The sequence shown here is derived from an EMBL/GenBank/DDBJ whole genome shotgun (WGS) entry which is preliminary data.</text>
</comment>
<keyword evidence="1" id="KW-0472">Membrane</keyword>
<evidence type="ECO:0000313" key="4">
    <source>
        <dbReference type="Proteomes" id="UP000060487"/>
    </source>
</evidence>
<keyword evidence="1" id="KW-1133">Transmembrane helix</keyword>
<keyword evidence="1" id="KW-0812">Transmembrane</keyword>
<sequence length="107" mass="12524">MSEIDKINESEWENQDNWTSPGFYFSKKDTRWLVPKRTPALGWTFNLGNTKGAWAMLLSFLIPMLVIPMLIIRSDCLWHCRALAGCQNVRGYFKRLLICYNKFAETD</sequence>
<dbReference type="Proteomes" id="UP000060487">
    <property type="component" value="Unassembled WGS sequence"/>
</dbReference>
<reference evidence="3 4" key="1">
    <citation type="submission" date="2015-11" db="EMBL/GenBank/DDBJ databases">
        <authorList>
            <person name="Lin W."/>
        </authorList>
    </citation>
    <scope>NUCLEOTIDE SEQUENCE [LARGE SCALE GENOMIC DNA]</scope>
    <source>
        <strain evidence="3 4">HCH-1</strain>
    </source>
</reference>
<accession>A0ABR5SCH6</accession>
<name>A0ABR5SCH6_9BACT</name>
<feature type="transmembrane region" description="Helical" evidence="1">
    <location>
        <begin position="53"/>
        <end position="72"/>
    </location>
</feature>
<evidence type="ECO:0000313" key="3">
    <source>
        <dbReference type="EMBL" id="KWT81160.1"/>
    </source>
</evidence>
<gene>
    <name evidence="3" type="ORF">ASN18_2584</name>
</gene>
<protein>
    <submittedName>
        <fullName evidence="3">Membrane protein</fullName>
    </submittedName>
</protein>
<dbReference type="Pfam" id="PF19124">
    <property type="entry name" value="DUF5808"/>
    <property type="match status" value="1"/>
</dbReference>
<dbReference type="RefSeq" id="WP_085053209.1">
    <property type="nucleotide sequence ID" value="NZ_LNQR01000100.1"/>
</dbReference>
<dbReference type="EMBL" id="LNQR01000100">
    <property type="protein sequence ID" value="KWT81160.1"/>
    <property type="molecule type" value="Genomic_DNA"/>
</dbReference>